<dbReference type="InterPro" id="IPR024761">
    <property type="entry name" value="TFIIIC_delta_N"/>
</dbReference>
<name>A0AAW1CTA4_9HEMI</name>
<dbReference type="AlphaFoldDB" id="A0AAW1CTA4"/>
<comment type="caution">
    <text evidence="2">The sequence shown here is derived from an EMBL/GenBank/DDBJ whole genome shotgun (WGS) entry which is preliminary data.</text>
</comment>
<dbReference type="InterPro" id="IPR044230">
    <property type="entry name" value="GTF3C4"/>
</dbReference>
<dbReference type="Pfam" id="PF12657">
    <property type="entry name" value="TFIIIC_delta"/>
    <property type="match status" value="1"/>
</dbReference>
<sequence length="613" mass="69088">MKLQDIQVSKCTSHVHVPFAASWSQDNVIAMATDMGVYLMEMTPSPFNKSPNLDIRRYVVFPSDTNPTFDSGIDVNDLMRVLSEEELYQVVQDVTLAPHIKGSRYSPSVKHAGWSPIRITHNLRSLLTVLTDSGGLDIYSLSCSKWKHLISVSNQWHKICKSEWDKNPKKLNQSELLKLLKERTYKVKITAFAWGEVHHENVIWCPLFVGTMDGMILMWKISQQPTNITIDLISLVASDLGHITALNCPLVSHDGQAQYLLFCAALDGRIQTHVVGLTDKNESAAFVGQSYVTWSEQDKIEVPGGGLISSICQNRVILAVAKGPNLLLVMNSFQGSVVSNYVVNTNDLCITGVSFTSPDSLLISTTEGSVYNVAVRLDYNEFIQTDVTVVETSFQYENYRCNGFALSNSKAFICMLFSVQGNYDHLQLREYSQAVWCSFKDMDEAMNLISSHLGSLYDIWDILELLRIQCLKKNWSDKLLAVENTDELDVMDVCNLKKSLWFVEIAIKMDSNTNENRKSLESLRDEMTTLIMSSHVFKRVTQLIATGEEELTDVELDSLRVMRNWLYFLVNIGLKPTYAATHATASTLLQQIDDNFSDIDKDEMCTICGSHIL</sequence>
<evidence type="ECO:0000313" key="2">
    <source>
        <dbReference type="EMBL" id="KAK9501656.1"/>
    </source>
</evidence>
<gene>
    <name evidence="2" type="ORF">O3M35_012343</name>
</gene>
<dbReference type="GO" id="GO:0006384">
    <property type="term" value="P:transcription initiation at RNA polymerase III promoter"/>
    <property type="evidence" value="ECO:0007669"/>
    <property type="project" value="InterPro"/>
</dbReference>
<proteinExistence type="predicted"/>
<dbReference type="GO" id="GO:0004402">
    <property type="term" value="F:histone acetyltransferase activity"/>
    <property type="evidence" value="ECO:0007669"/>
    <property type="project" value="InterPro"/>
</dbReference>
<reference evidence="2 3" key="1">
    <citation type="submission" date="2022-12" db="EMBL/GenBank/DDBJ databases">
        <title>Chromosome-level genome assembly of true bugs.</title>
        <authorList>
            <person name="Ma L."/>
            <person name="Li H."/>
        </authorList>
    </citation>
    <scope>NUCLEOTIDE SEQUENCE [LARGE SCALE GENOMIC DNA]</scope>
    <source>
        <strain evidence="2">Lab_2022b</strain>
    </source>
</reference>
<evidence type="ECO:0000313" key="3">
    <source>
        <dbReference type="Proteomes" id="UP001461498"/>
    </source>
</evidence>
<organism evidence="2 3">
    <name type="scientific">Rhynocoris fuscipes</name>
    <dbReference type="NCBI Taxonomy" id="488301"/>
    <lineage>
        <taxon>Eukaryota</taxon>
        <taxon>Metazoa</taxon>
        <taxon>Ecdysozoa</taxon>
        <taxon>Arthropoda</taxon>
        <taxon>Hexapoda</taxon>
        <taxon>Insecta</taxon>
        <taxon>Pterygota</taxon>
        <taxon>Neoptera</taxon>
        <taxon>Paraneoptera</taxon>
        <taxon>Hemiptera</taxon>
        <taxon>Heteroptera</taxon>
        <taxon>Panheteroptera</taxon>
        <taxon>Cimicomorpha</taxon>
        <taxon>Reduviidae</taxon>
        <taxon>Harpactorinae</taxon>
        <taxon>Harpactorini</taxon>
        <taxon>Rhynocoris</taxon>
    </lineage>
</organism>
<dbReference type="PANTHER" id="PTHR15496:SF2">
    <property type="entry name" value="GENERAL TRANSCRIPTION FACTOR 3C POLYPEPTIDE 4"/>
    <property type="match status" value="1"/>
</dbReference>
<dbReference type="PANTHER" id="PTHR15496">
    <property type="entry name" value="GENERAL TRANSCRIPTION FACTOR 3C POLYPEPTIDE 4 FAMILY"/>
    <property type="match status" value="1"/>
</dbReference>
<dbReference type="Proteomes" id="UP001461498">
    <property type="component" value="Unassembled WGS sequence"/>
</dbReference>
<evidence type="ECO:0000259" key="1">
    <source>
        <dbReference type="Pfam" id="PF12657"/>
    </source>
</evidence>
<keyword evidence="3" id="KW-1185">Reference proteome</keyword>
<dbReference type="EMBL" id="JAPXFL010000009">
    <property type="protein sequence ID" value="KAK9501656.1"/>
    <property type="molecule type" value="Genomic_DNA"/>
</dbReference>
<protein>
    <recommendedName>
        <fullName evidence="1">Transcription factor IIIC 90kDa subunit N-terminal domain-containing protein</fullName>
    </recommendedName>
</protein>
<dbReference type="SUPFAM" id="SSF82171">
    <property type="entry name" value="DPP6 N-terminal domain-like"/>
    <property type="match status" value="1"/>
</dbReference>
<feature type="domain" description="Transcription factor IIIC 90kDa subunit N-terminal" evidence="1">
    <location>
        <begin position="23"/>
        <end position="380"/>
    </location>
</feature>
<accession>A0AAW1CTA4</accession>
<dbReference type="GO" id="GO:0000127">
    <property type="term" value="C:transcription factor TFIIIC complex"/>
    <property type="evidence" value="ECO:0007669"/>
    <property type="project" value="InterPro"/>
</dbReference>